<dbReference type="PANTHER" id="PTHR10256">
    <property type="entry name" value="SELENIDE, WATER DIKINASE"/>
    <property type="match status" value="1"/>
</dbReference>
<dbReference type="Pfam" id="PF07992">
    <property type="entry name" value="Pyr_redox_2"/>
    <property type="match status" value="1"/>
</dbReference>
<keyword evidence="3" id="KW-0418">Kinase</keyword>
<dbReference type="GO" id="GO:0004756">
    <property type="term" value="F:selenide, water dikinase activity"/>
    <property type="evidence" value="ECO:0007669"/>
    <property type="project" value="TreeGrafter"/>
</dbReference>
<dbReference type="InterPro" id="IPR036188">
    <property type="entry name" value="FAD/NAD-bd_sf"/>
</dbReference>
<evidence type="ECO:0000256" key="3">
    <source>
        <dbReference type="ARBA" id="ARBA00022777"/>
    </source>
</evidence>
<dbReference type="CDD" id="cd02195">
    <property type="entry name" value="SelD"/>
    <property type="match status" value="1"/>
</dbReference>
<dbReference type="PATRIC" id="fig|991905.3.peg.1320"/>
<dbReference type="Gene3D" id="3.30.1330.10">
    <property type="entry name" value="PurM-like, N-terminal domain"/>
    <property type="match status" value="1"/>
</dbReference>
<evidence type="ECO:0000313" key="9">
    <source>
        <dbReference type="EMBL" id="ADZ69716.1"/>
    </source>
</evidence>
<evidence type="ECO:0000256" key="2">
    <source>
        <dbReference type="ARBA" id="ARBA00022741"/>
    </source>
</evidence>
<evidence type="ECO:0000313" key="10">
    <source>
        <dbReference type="Proteomes" id="UP000008130"/>
    </source>
</evidence>
<dbReference type="Pfam" id="PF00586">
    <property type="entry name" value="AIRS"/>
    <property type="match status" value="1"/>
</dbReference>
<dbReference type="Pfam" id="PF02769">
    <property type="entry name" value="AIRS_C"/>
    <property type="match status" value="1"/>
</dbReference>
<dbReference type="Gene3D" id="3.90.650.10">
    <property type="entry name" value="PurM-like C-terminal domain"/>
    <property type="match status" value="1"/>
</dbReference>
<evidence type="ECO:0000256" key="1">
    <source>
        <dbReference type="ARBA" id="ARBA00022679"/>
    </source>
</evidence>
<dbReference type="AlphaFoldDB" id="F2J1D4"/>
<evidence type="ECO:0000256" key="4">
    <source>
        <dbReference type="ARBA" id="ARBA00022840"/>
    </source>
</evidence>
<name>F2J1D4_POLGS</name>
<dbReference type="SUPFAM" id="SSF51905">
    <property type="entry name" value="FAD/NAD(P)-binding domain"/>
    <property type="match status" value="2"/>
</dbReference>
<evidence type="ECO:0000256" key="5">
    <source>
        <dbReference type="ARBA" id="ARBA00023266"/>
    </source>
</evidence>
<keyword evidence="10" id="KW-1185">Reference proteome</keyword>
<dbReference type="eggNOG" id="COG1252">
    <property type="taxonomic scope" value="Bacteria"/>
</dbReference>
<dbReference type="InterPro" id="IPR036676">
    <property type="entry name" value="PurM-like_C_sf"/>
</dbReference>
<dbReference type="STRING" id="991905.SL003B_1288"/>
<reference evidence="9 10" key="1">
    <citation type="journal article" date="2011" name="J. Bacteriol.">
        <title>Complete genome sequence of Polymorphum gilvum SL003B-26A1T, a crude oil-degrading bacterium from oil-polluted saline soil.</title>
        <authorList>
            <person name="Li S.G."/>
            <person name="Tang Y.Q."/>
            <person name="Nie Y."/>
            <person name="Cai M."/>
            <person name="Wu X.L."/>
        </authorList>
    </citation>
    <scope>NUCLEOTIDE SEQUENCE [LARGE SCALE GENOMIC DNA]</scope>
    <source>
        <strain evidence="10">LMG 25793 / CGMCC 1.9160 / SL003B-26A1</strain>
    </source>
</reference>
<dbReference type="InterPro" id="IPR016188">
    <property type="entry name" value="PurM-like_N"/>
</dbReference>
<organism evidence="9 10">
    <name type="scientific">Polymorphum gilvum (strain LMG 25793 / CGMCC 1.9160 / SL003B-26A1)</name>
    <dbReference type="NCBI Taxonomy" id="991905"/>
    <lineage>
        <taxon>Bacteria</taxon>
        <taxon>Pseudomonadati</taxon>
        <taxon>Pseudomonadota</taxon>
        <taxon>Alphaproteobacteria</taxon>
        <taxon>Rhodobacterales</taxon>
        <taxon>Paracoccaceae</taxon>
        <taxon>Polymorphum</taxon>
    </lineage>
</organism>
<keyword evidence="4" id="KW-0067">ATP-binding</keyword>
<dbReference type="InterPro" id="IPR023753">
    <property type="entry name" value="FAD/NAD-binding_dom"/>
</dbReference>
<dbReference type="Proteomes" id="UP000008130">
    <property type="component" value="Chromosome"/>
</dbReference>
<dbReference type="GO" id="GO:0016491">
    <property type="term" value="F:oxidoreductase activity"/>
    <property type="evidence" value="ECO:0007669"/>
    <property type="project" value="InterPro"/>
</dbReference>
<accession>F2J1D4</accession>
<keyword evidence="1" id="KW-0808">Transferase</keyword>
<keyword evidence="5" id="KW-0711">Selenium</keyword>
<sequence>MAGCDFTMRAPLPLTQDILLIGGGHAHALVLRMWGMAPLAGARITVVNPGPVAPYTGMLPGAIAGHYRRDEMMIDLVRLTRFAGARAILDRVVGLDPEARQARLASGRVLAYDVASIDIGIASDLPHLPGYAEHGVSAKPLGDYSEQWQRFVADAPQAPHLTVIGGGVGGVELALASAHRLAAAGRQPRITVVERQATALPGVAPATRRSLLAAMDAHGIALRTDVSVARILADAVDLTDGSRLRSDFTLSVAGSQPQAWLAETGLVLHDGFVVVSPTLQSSDPAVFAAGDCAHLAFAPRPKAGVYAVREAPVLFHNLRAAVAGGAMRRYAPQRDYLKLISMGGKAAVADKFGLRIGGRWLWQIKDSIDRRFMTRFDAYPAMPVEPLPQPHARGLAEAMGTKPMCGGCGAKVGSVTLAEALAALPPPQRDDLLSGPGDDAAVLSVGGMRQVITTDHLRAFVGDPHLMARLAAIHALGDIWAMGAAPQIALAQITLPRLSERLQARMLAEVMAAAGAVFRDAGAELAGGHTAVGDELTIGFTVTGLASAPVAKHAAQPSDCLILTKPIGTGVVLAAEMALARTRRTGGPMLGEAWAACIAAMARPLGMAADILRGSARAMTDVTGFGLAGHLWEMLGHGRLSARLDLSAIPLLPGAADLAEQGIASTLMPANRAALDHHVDGPRGATTDLLFDPQTCGGLLAALPAEAVDKAMAALDAAGEAAVRIGTVEAGAATAGQGRIVLV</sequence>
<dbReference type="PRINTS" id="PR00368">
    <property type="entry name" value="FADPNR"/>
</dbReference>
<dbReference type="InterPro" id="IPR004536">
    <property type="entry name" value="SPS/SelD"/>
</dbReference>
<evidence type="ECO:0000259" key="6">
    <source>
        <dbReference type="Pfam" id="PF00586"/>
    </source>
</evidence>
<feature type="domain" description="PurM-like C-terminal" evidence="7">
    <location>
        <begin position="557"/>
        <end position="732"/>
    </location>
</feature>
<feature type="domain" description="FAD/NAD(P)-binding" evidence="8">
    <location>
        <begin position="17"/>
        <end position="310"/>
    </location>
</feature>
<dbReference type="KEGG" id="pgv:SL003B_1288"/>
<dbReference type="InterPro" id="IPR017584">
    <property type="entry name" value="Pyridine_nucleo_diS_OxRdtase_N"/>
</dbReference>
<dbReference type="eggNOG" id="COG0709">
    <property type="taxonomic scope" value="Bacteria"/>
</dbReference>
<dbReference type="SUPFAM" id="SSF55326">
    <property type="entry name" value="PurM N-terminal domain-like"/>
    <property type="match status" value="1"/>
</dbReference>
<dbReference type="InterPro" id="IPR010918">
    <property type="entry name" value="PurM-like_C_dom"/>
</dbReference>
<gene>
    <name evidence="9" type="ordered locus">SL003B_1288</name>
</gene>
<dbReference type="GO" id="GO:0005737">
    <property type="term" value="C:cytoplasm"/>
    <property type="evidence" value="ECO:0007669"/>
    <property type="project" value="TreeGrafter"/>
</dbReference>
<dbReference type="Gene3D" id="3.50.50.100">
    <property type="match status" value="1"/>
</dbReference>
<evidence type="ECO:0000259" key="7">
    <source>
        <dbReference type="Pfam" id="PF02769"/>
    </source>
</evidence>
<proteinExistence type="predicted"/>
<dbReference type="NCBIfam" id="TIGR03169">
    <property type="entry name" value="Nterm_to_SelD"/>
    <property type="match status" value="1"/>
</dbReference>
<protein>
    <submittedName>
        <fullName evidence="9">AIR synthase related protein-like protein</fullName>
    </submittedName>
</protein>
<dbReference type="NCBIfam" id="TIGR00476">
    <property type="entry name" value="selD"/>
    <property type="match status" value="1"/>
</dbReference>
<dbReference type="GO" id="GO:0016260">
    <property type="term" value="P:selenocysteine biosynthetic process"/>
    <property type="evidence" value="ECO:0007669"/>
    <property type="project" value="TreeGrafter"/>
</dbReference>
<dbReference type="SUPFAM" id="SSF56042">
    <property type="entry name" value="PurM C-terminal domain-like"/>
    <property type="match status" value="1"/>
</dbReference>
<dbReference type="EMBL" id="CP002568">
    <property type="protein sequence ID" value="ADZ69716.1"/>
    <property type="molecule type" value="Genomic_DNA"/>
</dbReference>
<keyword evidence="2" id="KW-0547">Nucleotide-binding</keyword>
<evidence type="ECO:0000259" key="8">
    <source>
        <dbReference type="Pfam" id="PF07992"/>
    </source>
</evidence>
<dbReference type="HOGENOM" id="CLU_019558_0_0_5"/>
<dbReference type="GO" id="GO:0005524">
    <property type="term" value="F:ATP binding"/>
    <property type="evidence" value="ECO:0007669"/>
    <property type="project" value="UniProtKB-KW"/>
</dbReference>
<feature type="domain" description="PurM-like N-terminal" evidence="6">
    <location>
        <begin position="437"/>
        <end position="545"/>
    </location>
</feature>
<dbReference type="PANTHER" id="PTHR10256:SF0">
    <property type="entry name" value="INACTIVE SELENIDE, WATER DIKINASE-LIKE PROTEIN-RELATED"/>
    <property type="match status" value="1"/>
</dbReference>
<dbReference type="InterPro" id="IPR036921">
    <property type="entry name" value="PurM-like_N_sf"/>
</dbReference>